<reference evidence="2" key="1">
    <citation type="journal article" date="2023" name="G3 (Bethesda)">
        <title>A reference genome for the long-term kleptoplast-retaining sea slug Elysia crispata morphotype clarki.</title>
        <authorList>
            <person name="Eastman K.E."/>
            <person name="Pendleton A.L."/>
            <person name="Shaikh M.A."/>
            <person name="Suttiyut T."/>
            <person name="Ogas R."/>
            <person name="Tomko P."/>
            <person name="Gavelis G."/>
            <person name="Widhalm J.R."/>
            <person name="Wisecaver J.H."/>
        </authorList>
    </citation>
    <scope>NUCLEOTIDE SEQUENCE</scope>
    <source>
        <strain evidence="2">ECLA1</strain>
    </source>
</reference>
<organism evidence="2 3">
    <name type="scientific">Elysia crispata</name>
    <name type="common">lettuce slug</name>
    <dbReference type="NCBI Taxonomy" id="231223"/>
    <lineage>
        <taxon>Eukaryota</taxon>
        <taxon>Metazoa</taxon>
        <taxon>Spiralia</taxon>
        <taxon>Lophotrochozoa</taxon>
        <taxon>Mollusca</taxon>
        <taxon>Gastropoda</taxon>
        <taxon>Heterobranchia</taxon>
        <taxon>Euthyneura</taxon>
        <taxon>Panpulmonata</taxon>
        <taxon>Sacoglossa</taxon>
        <taxon>Placobranchoidea</taxon>
        <taxon>Plakobranchidae</taxon>
        <taxon>Elysia</taxon>
    </lineage>
</organism>
<feature type="compositionally biased region" description="Basic and acidic residues" evidence="1">
    <location>
        <begin position="30"/>
        <end position="39"/>
    </location>
</feature>
<proteinExistence type="predicted"/>
<dbReference type="Proteomes" id="UP001283361">
    <property type="component" value="Unassembled WGS sequence"/>
</dbReference>
<dbReference type="AlphaFoldDB" id="A0AAE1DSX7"/>
<keyword evidence="3" id="KW-1185">Reference proteome</keyword>
<evidence type="ECO:0000313" key="3">
    <source>
        <dbReference type="Proteomes" id="UP001283361"/>
    </source>
</evidence>
<comment type="caution">
    <text evidence="2">The sequence shown here is derived from an EMBL/GenBank/DDBJ whole genome shotgun (WGS) entry which is preliminary data.</text>
</comment>
<name>A0AAE1DSX7_9GAST</name>
<feature type="region of interest" description="Disordered" evidence="1">
    <location>
        <begin position="23"/>
        <end position="47"/>
    </location>
</feature>
<sequence>MSLCSAESVLLYRVPAPPRFALSTRNLRQAGERERDRSPPQRRRHTWPQSVRLSVVLSAGVWGPDRLAACCFRLGEKSSVL</sequence>
<evidence type="ECO:0000313" key="2">
    <source>
        <dbReference type="EMBL" id="KAK3781532.1"/>
    </source>
</evidence>
<gene>
    <name evidence="2" type="ORF">RRG08_054871</name>
</gene>
<evidence type="ECO:0000256" key="1">
    <source>
        <dbReference type="SAM" id="MobiDB-lite"/>
    </source>
</evidence>
<accession>A0AAE1DSX7</accession>
<protein>
    <submittedName>
        <fullName evidence="2">Uncharacterized protein</fullName>
    </submittedName>
</protein>
<dbReference type="EMBL" id="JAWDGP010002623">
    <property type="protein sequence ID" value="KAK3781532.1"/>
    <property type="molecule type" value="Genomic_DNA"/>
</dbReference>